<accession>A0A0P8XX53</accession>
<dbReference type="eggNOG" id="ENOG502T74G">
    <property type="taxonomic scope" value="Eukaryota"/>
</dbReference>
<dbReference type="InParanoid" id="A0A0P8XX53"/>
<sequence length="59" mass="6903">MSKLTIADYLCKALTKLEPPTDWEDVLEFVLATLNCPIRHKYYTKKLTQALELERGNYI</sequence>
<evidence type="ECO:0000313" key="2">
    <source>
        <dbReference type="Proteomes" id="UP000007801"/>
    </source>
</evidence>
<dbReference type="Proteomes" id="UP000007801">
    <property type="component" value="Unassembled WGS sequence"/>
</dbReference>
<gene>
    <name evidence="1" type="primary">Dana\GF17332</name>
    <name evidence="1" type="synonym">dana_GLEANR_18599</name>
    <name evidence="1" type="ORF">GF17332</name>
</gene>
<dbReference type="AlphaFoldDB" id="A0A0P8XX53"/>
<dbReference type="EMBL" id="CH902617">
    <property type="protein sequence ID" value="KPU79346.1"/>
    <property type="molecule type" value="Genomic_DNA"/>
</dbReference>
<name>A0A0P8XX53_DROAN</name>
<evidence type="ECO:0000313" key="1">
    <source>
        <dbReference type="EMBL" id="KPU79346.1"/>
    </source>
</evidence>
<organism evidence="1 2">
    <name type="scientific">Drosophila ananassae</name>
    <name type="common">Fruit fly</name>
    <dbReference type="NCBI Taxonomy" id="7217"/>
    <lineage>
        <taxon>Eukaryota</taxon>
        <taxon>Metazoa</taxon>
        <taxon>Ecdysozoa</taxon>
        <taxon>Arthropoda</taxon>
        <taxon>Hexapoda</taxon>
        <taxon>Insecta</taxon>
        <taxon>Pterygota</taxon>
        <taxon>Neoptera</taxon>
        <taxon>Endopterygota</taxon>
        <taxon>Diptera</taxon>
        <taxon>Brachycera</taxon>
        <taxon>Muscomorpha</taxon>
        <taxon>Ephydroidea</taxon>
        <taxon>Drosophilidae</taxon>
        <taxon>Drosophila</taxon>
        <taxon>Sophophora</taxon>
    </lineage>
</organism>
<reference evidence="1 2" key="1">
    <citation type="journal article" date="2007" name="Nature">
        <title>Evolution of genes and genomes on the Drosophila phylogeny.</title>
        <authorList>
            <consortium name="Drosophila 12 Genomes Consortium"/>
            <person name="Clark A.G."/>
            <person name="Eisen M.B."/>
            <person name="Smith D.R."/>
            <person name="Bergman C.M."/>
            <person name="Oliver B."/>
            <person name="Markow T.A."/>
            <person name="Kaufman T.C."/>
            <person name="Kellis M."/>
            <person name="Gelbart W."/>
            <person name="Iyer V.N."/>
            <person name="Pollard D.A."/>
            <person name="Sackton T.B."/>
            <person name="Larracuente A.M."/>
            <person name="Singh N.D."/>
            <person name="Abad J.P."/>
            <person name="Abt D.N."/>
            <person name="Adryan B."/>
            <person name="Aguade M."/>
            <person name="Akashi H."/>
            <person name="Anderson W.W."/>
            <person name="Aquadro C.F."/>
            <person name="Ardell D.H."/>
            <person name="Arguello R."/>
            <person name="Artieri C.G."/>
            <person name="Barbash D.A."/>
            <person name="Barker D."/>
            <person name="Barsanti P."/>
            <person name="Batterham P."/>
            <person name="Batzoglou S."/>
            <person name="Begun D."/>
            <person name="Bhutkar A."/>
            <person name="Blanco E."/>
            <person name="Bosak S.A."/>
            <person name="Bradley R.K."/>
            <person name="Brand A.D."/>
            <person name="Brent M.R."/>
            <person name="Brooks A.N."/>
            <person name="Brown R.H."/>
            <person name="Butlin R.K."/>
            <person name="Caggese C."/>
            <person name="Calvi B.R."/>
            <person name="Bernardo de Carvalho A."/>
            <person name="Caspi A."/>
            <person name="Castrezana S."/>
            <person name="Celniker S.E."/>
            <person name="Chang J.L."/>
            <person name="Chapple C."/>
            <person name="Chatterji S."/>
            <person name="Chinwalla A."/>
            <person name="Civetta A."/>
            <person name="Clifton S.W."/>
            <person name="Comeron J.M."/>
            <person name="Costello J.C."/>
            <person name="Coyne J.A."/>
            <person name="Daub J."/>
            <person name="David R.G."/>
            <person name="Delcher A.L."/>
            <person name="Delehaunty K."/>
            <person name="Do C.B."/>
            <person name="Ebling H."/>
            <person name="Edwards K."/>
            <person name="Eickbush T."/>
            <person name="Evans J.D."/>
            <person name="Filipski A."/>
            <person name="Findeiss S."/>
            <person name="Freyhult E."/>
            <person name="Fulton L."/>
            <person name="Fulton R."/>
            <person name="Garcia A.C."/>
            <person name="Gardiner A."/>
            <person name="Garfield D.A."/>
            <person name="Garvin B.E."/>
            <person name="Gibson G."/>
            <person name="Gilbert D."/>
            <person name="Gnerre S."/>
            <person name="Godfrey J."/>
            <person name="Good R."/>
            <person name="Gotea V."/>
            <person name="Gravely B."/>
            <person name="Greenberg A.J."/>
            <person name="Griffiths-Jones S."/>
            <person name="Gross S."/>
            <person name="Guigo R."/>
            <person name="Gustafson E.A."/>
            <person name="Haerty W."/>
            <person name="Hahn M.W."/>
            <person name="Halligan D.L."/>
            <person name="Halpern A.L."/>
            <person name="Halter G.M."/>
            <person name="Han M.V."/>
            <person name="Heger A."/>
            <person name="Hillier L."/>
            <person name="Hinrichs A.S."/>
            <person name="Holmes I."/>
            <person name="Hoskins R.A."/>
            <person name="Hubisz M.J."/>
            <person name="Hultmark D."/>
            <person name="Huntley M.A."/>
            <person name="Jaffe D.B."/>
            <person name="Jagadeeshan S."/>
            <person name="Jeck W.R."/>
            <person name="Johnson J."/>
            <person name="Jones C.D."/>
            <person name="Jordan W.C."/>
            <person name="Karpen G.H."/>
            <person name="Kataoka E."/>
            <person name="Keightley P.D."/>
            <person name="Kheradpour P."/>
            <person name="Kirkness E.F."/>
            <person name="Koerich L.B."/>
            <person name="Kristiansen K."/>
            <person name="Kudrna D."/>
            <person name="Kulathinal R.J."/>
            <person name="Kumar S."/>
            <person name="Kwok R."/>
            <person name="Lander E."/>
            <person name="Langley C.H."/>
            <person name="Lapoint R."/>
            <person name="Lazzaro B.P."/>
            <person name="Lee S.J."/>
            <person name="Levesque L."/>
            <person name="Li R."/>
            <person name="Lin C.F."/>
            <person name="Lin M.F."/>
            <person name="Lindblad-Toh K."/>
            <person name="Llopart A."/>
            <person name="Long M."/>
            <person name="Low L."/>
            <person name="Lozovsky E."/>
            <person name="Lu J."/>
            <person name="Luo M."/>
            <person name="Machado C.A."/>
            <person name="Makalowski W."/>
            <person name="Marzo M."/>
            <person name="Matsuda M."/>
            <person name="Matzkin L."/>
            <person name="McAllister B."/>
            <person name="McBride C.S."/>
            <person name="McKernan B."/>
            <person name="McKernan K."/>
            <person name="Mendez-Lago M."/>
            <person name="Minx P."/>
            <person name="Mollenhauer M.U."/>
            <person name="Montooth K."/>
            <person name="Mount S.M."/>
            <person name="Mu X."/>
            <person name="Myers E."/>
            <person name="Negre B."/>
            <person name="Newfeld S."/>
            <person name="Nielsen R."/>
            <person name="Noor M.A."/>
            <person name="O'Grady P."/>
            <person name="Pachter L."/>
            <person name="Papaceit M."/>
            <person name="Parisi M.J."/>
            <person name="Parisi M."/>
            <person name="Parts L."/>
            <person name="Pedersen J.S."/>
            <person name="Pesole G."/>
            <person name="Phillippy A.M."/>
            <person name="Ponting C.P."/>
            <person name="Pop M."/>
            <person name="Porcelli D."/>
            <person name="Powell J.R."/>
            <person name="Prohaska S."/>
            <person name="Pruitt K."/>
            <person name="Puig M."/>
            <person name="Quesneville H."/>
            <person name="Ram K.R."/>
            <person name="Rand D."/>
            <person name="Rasmussen M.D."/>
            <person name="Reed L.K."/>
            <person name="Reenan R."/>
            <person name="Reily A."/>
            <person name="Remington K.A."/>
            <person name="Rieger T.T."/>
            <person name="Ritchie M.G."/>
            <person name="Robin C."/>
            <person name="Rogers Y.H."/>
            <person name="Rohde C."/>
            <person name="Rozas J."/>
            <person name="Rubenfield M.J."/>
            <person name="Ruiz A."/>
            <person name="Russo S."/>
            <person name="Salzberg S.L."/>
            <person name="Sanchez-Gracia A."/>
            <person name="Saranga D.J."/>
            <person name="Sato H."/>
            <person name="Schaeffer S.W."/>
            <person name="Schatz M.C."/>
            <person name="Schlenke T."/>
            <person name="Schwartz R."/>
            <person name="Segarra C."/>
            <person name="Singh R.S."/>
            <person name="Sirot L."/>
            <person name="Sirota M."/>
            <person name="Sisneros N.B."/>
            <person name="Smith C.D."/>
            <person name="Smith T.F."/>
            <person name="Spieth J."/>
            <person name="Stage D.E."/>
            <person name="Stark A."/>
            <person name="Stephan W."/>
            <person name="Strausberg R.L."/>
            <person name="Strempel S."/>
            <person name="Sturgill D."/>
            <person name="Sutton G."/>
            <person name="Sutton G.G."/>
            <person name="Tao W."/>
            <person name="Teichmann S."/>
            <person name="Tobari Y.N."/>
            <person name="Tomimura Y."/>
            <person name="Tsolas J.M."/>
            <person name="Valente V.L."/>
            <person name="Venter E."/>
            <person name="Venter J.C."/>
            <person name="Vicario S."/>
            <person name="Vieira F.G."/>
            <person name="Vilella A.J."/>
            <person name="Villasante A."/>
            <person name="Walenz B."/>
            <person name="Wang J."/>
            <person name="Wasserman M."/>
            <person name="Watts T."/>
            <person name="Wilson D."/>
            <person name="Wilson R.K."/>
            <person name="Wing R.A."/>
            <person name="Wolfner M.F."/>
            <person name="Wong A."/>
            <person name="Wong G.K."/>
            <person name="Wu C.I."/>
            <person name="Wu G."/>
            <person name="Yamamoto D."/>
            <person name="Yang H.P."/>
            <person name="Yang S.P."/>
            <person name="Yorke J.A."/>
            <person name="Yoshida K."/>
            <person name="Zdobnov E."/>
            <person name="Zhang P."/>
            <person name="Zhang Y."/>
            <person name="Zimin A.V."/>
            <person name="Baldwin J."/>
            <person name="Abdouelleil A."/>
            <person name="Abdulkadir J."/>
            <person name="Abebe A."/>
            <person name="Abera B."/>
            <person name="Abreu J."/>
            <person name="Acer S.C."/>
            <person name="Aftuck L."/>
            <person name="Alexander A."/>
            <person name="An P."/>
            <person name="Anderson E."/>
            <person name="Anderson S."/>
            <person name="Arachi H."/>
            <person name="Azer M."/>
            <person name="Bachantsang P."/>
            <person name="Barry A."/>
            <person name="Bayul T."/>
            <person name="Berlin A."/>
            <person name="Bessette D."/>
            <person name="Bloom T."/>
            <person name="Blye J."/>
            <person name="Boguslavskiy L."/>
            <person name="Bonnet C."/>
            <person name="Boukhgalter B."/>
            <person name="Bourzgui I."/>
            <person name="Brown A."/>
            <person name="Cahill P."/>
            <person name="Channer S."/>
            <person name="Cheshatsang Y."/>
            <person name="Chuda L."/>
            <person name="Citroen M."/>
            <person name="Collymore A."/>
            <person name="Cooke P."/>
            <person name="Costello M."/>
            <person name="D'Aco K."/>
            <person name="Daza R."/>
            <person name="De Haan G."/>
            <person name="DeGray S."/>
            <person name="DeMaso C."/>
            <person name="Dhargay N."/>
            <person name="Dooley K."/>
            <person name="Dooley E."/>
            <person name="Doricent M."/>
            <person name="Dorje P."/>
            <person name="Dorjee K."/>
            <person name="Dupes A."/>
            <person name="Elong R."/>
            <person name="Falk J."/>
            <person name="Farina A."/>
            <person name="Faro S."/>
            <person name="Ferguson D."/>
            <person name="Fisher S."/>
            <person name="Foley C.D."/>
            <person name="Franke A."/>
            <person name="Friedrich D."/>
            <person name="Gadbois L."/>
            <person name="Gearin G."/>
            <person name="Gearin C.R."/>
            <person name="Giannoukos G."/>
            <person name="Goode T."/>
            <person name="Graham J."/>
            <person name="Grandbois E."/>
            <person name="Grewal S."/>
            <person name="Gyaltsen K."/>
            <person name="Hafez N."/>
            <person name="Hagos B."/>
            <person name="Hall J."/>
            <person name="Henson C."/>
            <person name="Hollinger A."/>
            <person name="Honan T."/>
            <person name="Huard M.D."/>
            <person name="Hughes L."/>
            <person name="Hurhula B."/>
            <person name="Husby M.E."/>
            <person name="Kamat A."/>
            <person name="Kanga B."/>
            <person name="Kashin S."/>
            <person name="Khazanovich D."/>
            <person name="Kisner P."/>
            <person name="Lance K."/>
            <person name="Lara M."/>
            <person name="Lee W."/>
            <person name="Lennon N."/>
            <person name="Letendre F."/>
            <person name="LeVine R."/>
            <person name="Lipovsky A."/>
            <person name="Liu X."/>
            <person name="Liu J."/>
            <person name="Liu S."/>
            <person name="Lokyitsang T."/>
            <person name="Lokyitsang Y."/>
            <person name="Lubonja R."/>
            <person name="Lui A."/>
            <person name="MacDonald P."/>
            <person name="Magnisalis V."/>
            <person name="Maru K."/>
            <person name="Matthews C."/>
            <person name="McCusker W."/>
            <person name="McDonough S."/>
            <person name="Mehta T."/>
            <person name="Meldrim J."/>
            <person name="Meneus L."/>
            <person name="Mihai O."/>
            <person name="Mihalev A."/>
            <person name="Mihova T."/>
            <person name="Mittelman R."/>
            <person name="Mlenga V."/>
            <person name="Montmayeur A."/>
            <person name="Mulrain L."/>
            <person name="Navidi A."/>
            <person name="Naylor J."/>
            <person name="Negash T."/>
            <person name="Nguyen T."/>
            <person name="Nguyen N."/>
            <person name="Nicol R."/>
            <person name="Norbu C."/>
            <person name="Norbu N."/>
            <person name="Novod N."/>
            <person name="O'Neill B."/>
            <person name="Osman S."/>
            <person name="Markiewicz E."/>
            <person name="Oyono O.L."/>
            <person name="Patti C."/>
            <person name="Phunkhang P."/>
            <person name="Pierre F."/>
            <person name="Priest M."/>
            <person name="Raghuraman S."/>
            <person name="Rege F."/>
            <person name="Reyes R."/>
            <person name="Rise C."/>
            <person name="Rogov P."/>
            <person name="Ross K."/>
            <person name="Ryan E."/>
            <person name="Settipalli S."/>
            <person name="Shea T."/>
            <person name="Sherpa N."/>
            <person name="Shi L."/>
            <person name="Shih D."/>
            <person name="Sparrow T."/>
            <person name="Spaulding J."/>
            <person name="Stalker J."/>
            <person name="Stange-Thomann N."/>
            <person name="Stavropoulos S."/>
            <person name="Stone C."/>
            <person name="Strader C."/>
            <person name="Tesfaye S."/>
            <person name="Thomson T."/>
            <person name="Thoulutsang Y."/>
            <person name="Thoulutsang D."/>
            <person name="Topham K."/>
            <person name="Topping I."/>
            <person name="Tsamla T."/>
            <person name="Vassiliev H."/>
            <person name="Vo A."/>
            <person name="Wangchuk T."/>
            <person name="Wangdi T."/>
            <person name="Weiand M."/>
            <person name="Wilkinson J."/>
            <person name="Wilson A."/>
            <person name="Yadav S."/>
            <person name="Young G."/>
            <person name="Yu Q."/>
            <person name="Zembek L."/>
            <person name="Zhong D."/>
            <person name="Zimmer A."/>
            <person name="Zwirko Z."/>
            <person name="Jaffe D.B."/>
            <person name="Alvarez P."/>
            <person name="Brockman W."/>
            <person name="Butler J."/>
            <person name="Chin C."/>
            <person name="Gnerre S."/>
            <person name="Grabherr M."/>
            <person name="Kleber M."/>
            <person name="Mauceli E."/>
            <person name="MacCallum I."/>
        </authorList>
    </citation>
    <scope>NUCLEOTIDE SEQUENCE [LARGE SCALE GENOMIC DNA]</scope>
    <source>
        <strain evidence="2">Tucson 14024-0371.13</strain>
    </source>
</reference>
<protein>
    <submittedName>
        <fullName evidence="1">Uncharacterized protein</fullName>
    </submittedName>
</protein>
<proteinExistence type="predicted"/>
<keyword evidence="2" id="KW-1185">Reference proteome</keyword>